<dbReference type="Proteomes" id="UP000187209">
    <property type="component" value="Unassembled WGS sequence"/>
</dbReference>
<evidence type="ECO:0000256" key="2">
    <source>
        <dbReference type="ARBA" id="ARBA00022803"/>
    </source>
</evidence>
<protein>
    <submittedName>
        <fullName evidence="3">Uncharacterized protein</fullName>
    </submittedName>
</protein>
<dbReference type="OrthoDB" id="292471at2759"/>
<proteinExistence type="predicted"/>
<sequence length="993" mass="114178">MTFRQVRKPKVFRSPVNYTKKKFTPRINSSFAEYDECLSPKTRFRSTSVDRPRRSSELGLPSNLNSSFDENCGPILTQGKKDLKEGKFEMALEKFSQVLAVSENLEALYHRALCNMSLGKAKEAIVDFLNVIKENTIYTKSAFMNLVKCFQMTNDVDAGIRYITQGITKFGRFDEGFLIRAKLYSWKKNWDKARSDYKKYLKYNSQSEEAILGLSECYEKQEDYSSALKVLNESPNTLKILLQKSRIYYLTNHYSSVLQTLDSILMRFPSSEGFFLKAESHNALGQYTESALSYEQCLKYDSSNEFQSKAVYNLGALKIRERDFYGALHTFQRCLKKKVREQKVLEIYADAVISLMKREYKVGVKVFNRLIKSKEPVIEEYLQHCYCYRAYGYLALGFYDKCIQSLKKAAIMSQLDKASLYNLELANALLLASKLEFDKSNIRLESAMGIFYRKAEPYIYKASFLIYNAFASEPIVPAKIKQAEGLIETAVAMRDPDSELLFYRAIIRYLRGHFHESLEDMKQCIEKAEDNISEHYTMRGLCNGSLKAYKDAIQDFTIALQLNEKAYQVYSYRGRCAYMIDDTSLAFSDYQKYVSCNQEDYSVHLQAAILLMSAGSYDDSLRALESSLALQYTTKAKYLAAKCWIMQSNISQAINELKGILKNEESSSARVDMEILEYLSSFTSNDKNFETGSELWDNWQNGHFGEIFELKYILWFKAVFNMFLGRYSNALDDFQIILEILHSKNSKHMTTDETLTSEEENCEVLYNIALCHIFGNKAQSILILEDLSEILNNKHKGQMLLLAAAIYLVCNNTNAAEKLLKEAFRCDSETVSPYLANCPIRLLPLNTNSAFAEKFPLIFVDMPGQPRIEVRPAISLPRIHLPSLDFSVQTEVKDFFMFSKIQPKPEAPWLNRVRGSIQFTEAIVDVDTEPTEITEREKKTQAIEESNESKRNIKSMIPLRHFSSDIPKTTAKQEKQETPSDIIKKIQELCSKA</sequence>
<dbReference type="InterPro" id="IPR011990">
    <property type="entry name" value="TPR-like_helical_dom_sf"/>
</dbReference>
<dbReference type="InterPro" id="IPR050498">
    <property type="entry name" value="Ycf3"/>
</dbReference>
<organism evidence="3 4">
    <name type="scientific">Stentor coeruleus</name>
    <dbReference type="NCBI Taxonomy" id="5963"/>
    <lineage>
        <taxon>Eukaryota</taxon>
        <taxon>Sar</taxon>
        <taxon>Alveolata</taxon>
        <taxon>Ciliophora</taxon>
        <taxon>Postciliodesmatophora</taxon>
        <taxon>Heterotrichea</taxon>
        <taxon>Heterotrichida</taxon>
        <taxon>Stentoridae</taxon>
        <taxon>Stentor</taxon>
    </lineage>
</organism>
<dbReference type="Pfam" id="PF13432">
    <property type="entry name" value="TPR_16"/>
    <property type="match status" value="1"/>
</dbReference>
<dbReference type="SUPFAM" id="SSF48452">
    <property type="entry name" value="TPR-like"/>
    <property type="match status" value="5"/>
</dbReference>
<reference evidence="3 4" key="1">
    <citation type="submission" date="2016-11" db="EMBL/GenBank/DDBJ databases">
        <title>The macronuclear genome of Stentor coeruleus: a giant cell with tiny introns.</title>
        <authorList>
            <person name="Slabodnick M."/>
            <person name="Ruby J.G."/>
            <person name="Reiff S.B."/>
            <person name="Swart E.C."/>
            <person name="Gosai S."/>
            <person name="Prabakaran S."/>
            <person name="Witkowska E."/>
            <person name="Larue G.E."/>
            <person name="Fisher S."/>
            <person name="Freeman R.M."/>
            <person name="Gunawardena J."/>
            <person name="Chu W."/>
            <person name="Stover N.A."/>
            <person name="Gregory B.D."/>
            <person name="Nowacki M."/>
            <person name="Derisi J."/>
            <person name="Roy S.W."/>
            <person name="Marshall W.F."/>
            <person name="Sood P."/>
        </authorList>
    </citation>
    <scope>NUCLEOTIDE SEQUENCE [LARGE SCALE GENOMIC DNA]</scope>
    <source>
        <strain evidence="3">WM001</strain>
    </source>
</reference>
<dbReference type="PANTHER" id="PTHR44858">
    <property type="entry name" value="TETRATRICOPEPTIDE REPEAT PROTEIN 6"/>
    <property type="match status" value="1"/>
</dbReference>
<dbReference type="Gene3D" id="1.25.40.10">
    <property type="entry name" value="Tetratricopeptide repeat domain"/>
    <property type="match status" value="4"/>
</dbReference>
<keyword evidence="1" id="KW-0677">Repeat</keyword>
<name>A0A1R2BRH1_9CILI</name>
<dbReference type="SMART" id="SM00028">
    <property type="entry name" value="TPR"/>
    <property type="match status" value="9"/>
</dbReference>
<dbReference type="AlphaFoldDB" id="A0A1R2BRH1"/>
<dbReference type="EMBL" id="MPUH01000475">
    <property type="protein sequence ID" value="OMJ79354.1"/>
    <property type="molecule type" value="Genomic_DNA"/>
</dbReference>
<evidence type="ECO:0000313" key="4">
    <source>
        <dbReference type="Proteomes" id="UP000187209"/>
    </source>
</evidence>
<dbReference type="InterPro" id="IPR019734">
    <property type="entry name" value="TPR_rpt"/>
</dbReference>
<evidence type="ECO:0000256" key="1">
    <source>
        <dbReference type="ARBA" id="ARBA00022737"/>
    </source>
</evidence>
<comment type="caution">
    <text evidence="3">The sequence shown here is derived from an EMBL/GenBank/DDBJ whole genome shotgun (WGS) entry which is preliminary data.</text>
</comment>
<dbReference type="PANTHER" id="PTHR44858:SF1">
    <property type="entry name" value="UDP-N-ACETYLGLUCOSAMINE--PEPTIDE N-ACETYLGLUCOSAMINYLTRANSFERASE SPINDLY-RELATED"/>
    <property type="match status" value="1"/>
</dbReference>
<keyword evidence="2" id="KW-0802">TPR repeat</keyword>
<gene>
    <name evidence="3" type="ORF">SteCoe_20647</name>
</gene>
<accession>A0A1R2BRH1</accession>
<keyword evidence="4" id="KW-1185">Reference proteome</keyword>
<evidence type="ECO:0000313" key="3">
    <source>
        <dbReference type="EMBL" id="OMJ79354.1"/>
    </source>
</evidence>
<dbReference type="Pfam" id="PF14559">
    <property type="entry name" value="TPR_19"/>
    <property type="match status" value="1"/>
</dbReference>